<evidence type="ECO:0000256" key="6">
    <source>
        <dbReference type="RuleBase" id="RU362091"/>
    </source>
</evidence>
<gene>
    <name evidence="9" type="ORF">QM012_007382</name>
</gene>
<feature type="transmembrane region" description="Helical" evidence="8">
    <location>
        <begin position="354"/>
        <end position="385"/>
    </location>
</feature>
<dbReference type="PROSITE" id="PS50283">
    <property type="entry name" value="NA_SOLUT_SYMP_3"/>
    <property type="match status" value="1"/>
</dbReference>
<feature type="transmembrane region" description="Helical" evidence="8">
    <location>
        <begin position="497"/>
        <end position="517"/>
    </location>
</feature>
<feature type="transmembrane region" description="Helical" evidence="8">
    <location>
        <begin position="292"/>
        <end position="317"/>
    </location>
</feature>
<evidence type="ECO:0000256" key="2">
    <source>
        <dbReference type="ARBA" id="ARBA00006434"/>
    </source>
</evidence>
<evidence type="ECO:0000256" key="3">
    <source>
        <dbReference type="ARBA" id="ARBA00022692"/>
    </source>
</evidence>
<feature type="compositionally biased region" description="Basic and acidic residues" evidence="7">
    <location>
        <begin position="564"/>
        <end position="574"/>
    </location>
</feature>
<sequence>MSSSAQILPAGAGYGVVIGVGFFFAFVMMGISHLQNKYTRFNTKTSEEFNTASRSIKPGLIASGIVSAWTWAATLLQSATVAYEYGVAGPFWYAAGATVQIFMFSILACKVKMNAPRAHTYLEIIQARYGRTAHITFLFFALVTNILVGSQLLLGGSAVVTSLTGMNVYAAIFLIPVGVCAYVVLGGLRATFLCDYSHTLILMIIILYFMFNAYATNDLIGSPGEMYELLKKAAVQRPVEGNIDGSYMTLKSNYALVFGVIQLCSGCGTVFLDQAYWQRAIASRPTTAVKAYILGGIAWFAIPFGFATTLGLCAVALTDNPRFPTYPNVPSSSDISAGLAAAYSAQALLGKGGAVALLIVLFMAVTSCASAELIAVSSLLTFDVYQRYIRPTASPASLIFVSHAMICVFGLTMAVFACIWNAIGIDLGWLFLVMGLLIGGAVFPAAFAITWRGQSAAGAIAGAIGGLIVGIAAWLAVAKVYFGELTIATTGTEYATLAGNLAAVASGLILTVVVSLIKPQNFDWSITRNINAESAMVVESQLQQKQMQEGKHDTATAVVEPSDDEKTTSPEKDTSSTPSISEPMPSSQYPSTAIEDHEDAERAADRLIEESPNSLRGAFKLACIASFVLTFIMDFLVPMPMFFSHYVFSKGFFTAWVVISFIWVFASTAISVVLPVVETAGFLKQFARDIVSGKKAKA</sequence>
<dbReference type="Pfam" id="PF00474">
    <property type="entry name" value="SSF"/>
    <property type="match status" value="1"/>
</dbReference>
<dbReference type="InterPro" id="IPR031155">
    <property type="entry name" value="DUR"/>
</dbReference>
<dbReference type="CDD" id="cd11476">
    <property type="entry name" value="SLC5sbd_DUR3"/>
    <property type="match status" value="1"/>
</dbReference>
<feature type="compositionally biased region" description="Polar residues" evidence="7">
    <location>
        <begin position="575"/>
        <end position="591"/>
    </location>
</feature>
<organism evidence="9 10">
    <name type="scientific">Aureobasidium pullulans</name>
    <name type="common">Black yeast</name>
    <name type="synonym">Pullularia pullulans</name>
    <dbReference type="NCBI Taxonomy" id="5580"/>
    <lineage>
        <taxon>Eukaryota</taxon>
        <taxon>Fungi</taxon>
        <taxon>Dikarya</taxon>
        <taxon>Ascomycota</taxon>
        <taxon>Pezizomycotina</taxon>
        <taxon>Dothideomycetes</taxon>
        <taxon>Dothideomycetidae</taxon>
        <taxon>Dothideales</taxon>
        <taxon>Saccotheciaceae</taxon>
        <taxon>Aureobasidium</taxon>
    </lineage>
</organism>
<evidence type="ECO:0000313" key="10">
    <source>
        <dbReference type="Proteomes" id="UP001341245"/>
    </source>
</evidence>
<reference evidence="9 10" key="1">
    <citation type="submission" date="2023-11" db="EMBL/GenBank/DDBJ databases">
        <title>Draft genome sequence and annotation of the polyextremotolerant black yeast-like fungus Aureobasidium pullulans NRRL 62042.</title>
        <authorList>
            <person name="Dielentheis-Frenken M.R.E."/>
            <person name="Wibberg D."/>
            <person name="Blank L.M."/>
            <person name="Tiso T."/>
        </authorList>
    </citation>
    <scope>NUCLEOTIDE SEQUENCE [LARGE SCALE GENOMIC DNA]</scope>
    <source>
        <strain evidence="9 10">NRRL 62042</strain>
    </source>
</reference>
<feature type="region of interest" description="Disordered" evidence="7">
    <location>
        <begin position="541"/>
        <end position="592"/>
    </location>
</feature>
<dbReference type="Gene3D" id="1.20.1730.10">
    <property type="entry name" value="Sodium/glucose cotransporter"/>
    <property type="match status" value="1"/>
</dbReference>
<feature type="transmembrane region" description="Helical" evidence="8">
    <location>
        <begin position="192"/>
        <end position="211"/>
    </location>
</feature>
<feature type="transmembrane region" description="Helical" evidence="8">
    <location>
        <begin position="429"/>
        <end position="449"/>
    </location>
</feature>
<feature type="transmembrane region" description="Helical" evidence="8">
    <location>
        <begin position="12"/>
        <end position="31"/>
    </location>
</feature>
<dbReference type="InterPro" id="IPR001734">
    <property type="entry name" value="Na/solute_symporter"/>
</dbReference>
<keyword evidence="10" id="KW-1185">Reference proteome</keyword>
<evidence type="ECO:0008006" key="11">
    <source>
        <dbReference type="Google" id="ProtNLM"/>
    </source>
</evidence>
<dbReference type="Proteomes" id="UP001341245">
    <property type="component" value="Unassembled WGS sequence"/>
</dbReference>
<protein>
    <recommendedName>
        <fullName evidence="11">Solute symporter family transporter</fullName>
    </recommendedName>
</protein>
<feature type="transmembrane region" description="Helical" evidence="8">
    <location>
        <begin position="254"/>
        <end position="272"/>
    </location>
</feature>
<feature type="transmembrane region" description="Helical" evidence="8">
    <location>
        <begin position="621"/>
        <end position="643"/>
    </location>
</feature>
<evidence type="ECO:0000256" key="7">
    <source>
        <dbReference type="SAM" id="MobiDB-lite"/>
    </source>
</evidence>
<keyword evidence="4 8" id="KW-1133">Transmembrane helix</keyword>
<comment type="caution">
    <text evidence="9">The sequence shown here is derived from an EMBL/GenBank/DDBJ whole genome shotgun (WGS) entry which is preliminary data.</text>
</comment>
<name>A0ABR0TP71_AURPU</name>
<accession>A0ABR0TP71</accession>
<comment type="similarity">
    <text evidence="2 6">Belongs to the sodium:solute symporter (SSF) (TC 2.A.21) family.</text>
</comment>
<evidence type="ECO:0000256" key="4">
    <source>
        <dbReference type="ARBA" id="ARBA00022989"/>
    </source>
</evidence>
<feature type="transmembrane region" description="Helical" evidence="8">
    <location>
        <begin position="91"/>
        <end position="111"/>
    </location>
</feature>
<feature type="transmembrane region" description="Helical" evidence="8">
    <location>
        <begin position="166"/>
        <end position="185"/>
    </location>
</feature>
<keyword evidence="3 8" id="KW-0812">Transmembrane</keyword>
<keyword evidence="5 8" id="KW-0472">Membrane</keyword>
<feature type="transmembrane region" description="Helical" evidence="8">
    <location>
        <begin position="397"/>
        <end position="423"/>
    </location>
</feature>
<feature type="transmembrane region" description="Helical" evidence="8">
    <location>
        <begin position="59"/>
        <end position="79"/>
    </location>
</feature>
<evidence type="ECO:0000256" key="8">
    <source>
        <dbReference type="SAM" id="Phobius"/>
    </source>
</evidence>
<dbReference type="PANTHER" id="PTHR46154:SF2">
    <property type="entry name" value="SOLUTE SYMPORTER FAMILY TRANSPORTER (AFU_ORTHOLOGUE AFUA_6G03200)"/>
    <property type="match status" value="1"/>
</dbReference>
<comment type="subcellular location">
    <subcellularLocation>
        <location evidence="1">Membrane</location>
        <topology evidence="1">Multi-pass membrane protein</topology>
    </subcellularLocation>
</comment>
<evidence type="ECO:0000313" key="9">
    <source>
        <dbReference type="EMBL" id="KAK6005740.1"/>
    </source>
</evidence>
<feature type="transmembrane region" description="Helical" evidence="8">
    <location>
        <begin position="655"/>
        <end position="677"/>
    </location>
</feature>
<evidence type="ECO:0000256" key="1">
    <source>
        <dbReference type="ARBA" id="ARBA00004141"/>
    </source>
</evidence>
<feature type="transmembrane region" description="Helical" evidence="8">
    <location>
        <begin position="132"/>
        <end position="154"/>
    </location>
</feature>
<dbReference type="InterPro" id="IPR038377">
    <property type="entry name" value="Na/Glc_symporter_sf"/>
</dbReference>
<evidence type="ECO:0000256" key="5">
    <source>
        <dbReference type="ARBA" id="ARBA00023136"/>
    </source>
</evidence>
<dbReference type="NCBIfam" id="TIGR00813">
    <property type="entry name" value="sss"/>
    <property type="match status" value="1"/>
</dbReference>
<dbReference type="PANTHER" id="PTHR46154">
    <property type="match status" value="1"/>
</dbReference>
<feature type="transmembrane region" description="Helical" evidence="8">
    <location>
        <begin position="456"/>
        <end position="477"/>
    </location>
</feature>
<dbReference type="EMBL" id="JASGXD010000005">
    <property type="protein sequence ID" value="KAK6005740.1"/>
    <property type="molecule type" value="Genomic_DNA"/>
</dbReference>
<proteinExistence type="inferred from homology"/>